<feature type="domain" description="AAA-ATPase-like" evidence="1">
    <location>
        <begin position="8"/>
        <end position="236"/>
    </location>
</feature>
<dbReference type="PANTHER" id="PTHR34825">
    <property type="entry name" value="CONSERVED PROTEIN, WITH A WEAK D-GALACTARATE DEHYDRATASE/ALTRONATE HYDROLASE DOMAIN"/>
    <property type="match status" value="1"/>
</dbReference>
<protein>
    <submittedName>
        <fullName evidence="2">ATP-binding protein</fullName>
    </submittedName>
</protein>
<accession>A0AAE3DVG5</accession>
<dbReference type="InterPro" id="IPR027417">
    <property type="entry name" value="P-loop_NTPase"/>
</dbReference>
<dbReference type="Pfam" id="PF08011">
    <property type="entry name" value="PDDEXK_9"/>
    <property type="match status" value="1"/>
</dbReference>
<evidence type="ECO:0000313" key="2">
    <source>
        <dbReference type="EMBL" id="MCC2191132.1"/>
    </source>
</evidence>
<gene>
    <name evidence="2" type="ORF">LKD71_15250</name>
</gene>
<dbReference type="GO" id="GO:0005524">
    <property type="term" value="F:ATP binding"/>
    <property type="evidence" value="ECO:0007669"/>
    <property type="project" value="UniProtKB-KW"/>
</dbReference>
<keyword evidence="2" id="KW-0067">ATP-binding</keyword>
<dbReference type="PANTHER" id="PTHR34825:SF1">
    <property type="entry name" value="AAA-ATPASE-LIKE DOMAIN-CONTAINING PROTEIN"/>
    <property type="match status" value="1"/>
</dbReference>
<name>A0AAE3DVG5_9FIRM</name>
<reference evidence="2 3" key="1">
    <citation type="submission" date="2021-10" db="EMBL/GenBank/DDBJ databases">
        <title>Anaerobic single-cell dispensing facilitates the cultivation of human gut bacteria.</title>
        <authorList>
            <person name="Afrizal A."/>
        </authorList>
    </citation>
    <scope>NUCLEOTIDE SEQUENCE [LARGE SCALE GENOMIC DNA]</scope>
    <source>
        <strain evidence="2 3">CLA-AA-H277</strain>
    </source>
</reference>
<dbReference type="Pfam" id="PF09820">
    <property type="entry name" value="AAA-ATPase_like"/>
    <property type="match status" value="1"/>
</dbReference>
<dbReference type="RefSeq" id="WP_227616101.1">
    <property type="nucleotide sequence ID" value="NZ_JAJEPR010000039.1"/>
</dbReference>
<keyword evidence="3" id="KW-1185">Reference proteome</keyword>
<dbReference type="AlphaFoldDB" id="A0AAE3DVG5"/>
<dbReference type="Proteomes" id="UP001197875">
    <property type="component" value="Unassembled WGS sequence"/>
</dbReference>
<dbReference type="InterPro" id="IPR012547">
    <property type="entry name" value="PDDEXK_9"/>
</dbReference>
<evidence type="ECO:0000259" key="1">
    <source>
        <dbReference type="Pfam" id="PF09820"/>
    </source>
</evidence>
<keyword evidence="2" id="KW-0547">Nucleotide-binding</keyword>
<comment type="caution">
    <text evidence="2">The sequence shown here is derived from an EMBL/GenBank/DDBJ whole genome shotgun (WGS) entry which is preliminary data.</text>
</comment>
<organism evidence="2 3">
    <name type="scientific">Fusicatenibacter faecihominis</name>
    <dbReference type="NCBI Taxonomy" id="2881276"/>
    <lineage>
        <taxon>Bacteria</taxon>
        <taxon>Bacillati</taxon>
        <taxon>Bacillota</taxon>
        <taxon>Clostridia</taxon>
        <taxon>Lachnospirales</taxon>
        <taxon>Lachnospiraceae</taxon>
        <taxon>Fusicatenibacter</taxon>
    </lineage>
</organism>
<sequence length="570" mass="66093">MAVSLKLPVGIEDFQEIRRLGFYYVDKTKLIEQLLENWGKVNLFTRPRRFGKTLNMSMLRYFFEIGTDRTLFDGLYISQNKQLCEEYLGKFPVIFLSLKGVDGLTFEKAKAKLVRLLALEAERFDFLKDSDKLTDNEKERYRALTQLYNGKYSMDEDSLEAGLQTLSELLFRHYGQKTIILIDEYDVPLDKAYQHGYYREMTALIRALFGEALKTNSFLQFAVLTGCLRVSKESIFTGLNNFKVLSITDSRFDEQFGFTEKDVRELLKTYHLEDHLEEVKEWYDGYRFGDADIYCPWDVINHVDRLCGEPGAQPQSYWLNTSGNELVKRFIDKANKTTRDEIEGLIAGEAIEKSVRMELTYDEIDNHIDNLWSVLFTTGYLTQTGRTELGAYKLVIPNKEVREVYKLQIQEWFSHTVLSNTGQLTAFWTAVEEGNTESIEKYLNRTLSNSISVFDTKAPETEKENSYHTFLVDLLAGNSDWLVKSNVEAGEGFADIVVETENPDSGIIFELKYSRKAAGLDKACEKAIAQMKDRRYEEYLKNDGRHDLLFYGVAFYKKRCKVIVEEQKEK</sequence>
<dbReference type="SUPFAM" id="SSF52540">
    <property type="entry name" value="P-loop containing nucleoside triphosphate hydrolases"/>
    <property type="match status" value="1"/>
</dbReference>
<dbReference type="InterPro" id="IPR018631">
    <property type="entry name" value="AAA-ATPase-like_dom"/>
</dbReference>
<dbReference type="EMBL" id="JAJEPR010000039">
    <property type="protein sequence ID" value="MCC2191132.1"/>
    <property type="molecule type" value="Genomic_DNA"/>
</dbReference>
<proteinExistence type="predicted"/>
<evidence type="ECO:0000313" key="3">
    <source>
        <dbReference type="Proteomes" id="UP001197875"/>
    </source>
</evidence>